<keyword evidence="8" id="KW-1185">Reference proteome</keyword>
<dbReference type="GO" id="GO:0005525">
    <property type="term" value="F:GTP binding"/>
    <property type="evidence" value="ECO:0007669"/>
    <property type="project" value="UniProtKB-KW"/>
</dbReference>
<dbReference type="Gene3D" id="1.10.10.10">
    <property type="entry name" value="Winged helix-like DNA-binding domain superfamily/Winged helix DNA-binding domain"/>
    <property type="match status" value="1"/>
</dbReference>
<evidence type="ECO:0000256" key="1">
    <source>
        <dbReference type="ARBA" id="ARBA00004496"/>
    </source>
</evidence>
<dbReference type="InterPro" id="IPR027417">
    <property type="entry name" value="P-loop_NTPase"/>
</dbReference>
<dbReference type="NCBIfam" id="TIGR00475">
    <property type="entry name" value="selB"/>
    <property type="match status" value="1"/>
</dbReference>
<dbReference type="SUPFAM" id="SSF46785">
    <property type="entry name" value="Winged helix' DNA-binding domain"/>
    <property type="match status" value="1"/>
</dbReference>
<evidence type="ECO:0000313" key="8">
    <source>
        <dbReference type="Proteomes" id="UP000732193"/>
    </source>
</evidence>
<dbReference type="Gene3D" id="1.10.10.2770">
    <property type="match status" value="1"/>
</dbReference>
<feature type="domain" description="Tr-type G" evidence="6">
    <location>
        <begin position="1"/>
        <end position="172"/>
    </location>
</feature>
<dbReference type="InterPro" id="IPR036388">
    <property type="entry name" value="WH-like_DNA-bd_sf"/>
</dbReference>
<dbReference type="InterPro" id="IPR036390">
    <property type="entry name" value="WH_DNA-bd_sf"/>
</dbReference>
<dbReference type="SUPFAM" id="SSF50447">
    <property type="entry name" value="Translation proteins"/>
    <property type="match status" value="1"/>
</dbReference>
<name>A0AAE2VWV3_9RHOB</name>
<evidence type="ECO:0000256" key="2">
    <source>
        <dbReference type="ARBA" id="ARBA00022490"/>
    </source>
</evidence>
<dbReference type="InterPro" id="IPR057335">
    <property type="entry name" value="Beta-barrel_SelB"/>
</dbReference>
<dbReference type="SUPFAM" id="SSF52540">
    <property type="entry name" value="P-loop containing nucleoside triphosphate hydrolases"/>
    <property type="match status" value="1"/>
</dbReference>
<evidence type="ECO:0000256" key="5">
    <source>
        <dbReference type="ARBA" id="ARBA00023134"/>
    </source>
</evidence>
<dbReference type="Pfam" id="PF09107">
    <property type="entry name" value="WHD_3rd_SelB"/>
    <property type="match status" value="1"/>
</dbReference>
<keyword evidence="5" id="KW-0342">GTP-binding</keyword>
<evidence type="ECO:0000259" key="6">
    <source>
        <dbReference type="PROSITE" id="PS51722"/>
    </source>
</evidence>
<dbReference type="RefSeq" id="WP_203241659.1">
    <property type="nucleotide sequence ID" value="NZ_JAFBRH010000001.1"/>
</dbReference>
<dbReference type="EMBL" id="JAFBRM010000001">
    <property type="protein sequence ID" value="MBM1713261.1"/>
    <property type="molecule type" value="Genomic_DNA"/>
</dbReference>
<dbReference type="GO" id="GO:0003746">
    <property type="term" value="F:translation elongation factor activity"/>
    <property type="evidence" value="ECO:0007669"/>
    <property type="project" value="UniProtKB-KW"/>
</dbReference>
<accession>A0AAE2VWV3</accession>
<dbReference type="InterPro" id="IPR009001">
    <property type="entry name" value="Transl_elong_EF1A/Init_IF2_C"/>
</dbReference>
<keyword evidence="7" id="KW-0251">Elongation factor</keyword>
<dbReference type="GO" id="GO:0004020">
    <property type="term" value="F:adenylylsulfate kinase activity"/>
    <property type="evidence" value="ECO:0007669"/>
    <property type="project" value="UniProtKB-EC"/>
</dbReference>
<dbReference type="InterPro" id="IPR050055">
    <property type="entry name" value="EF-Tu_GTPase"/>
</dbReference>
<dbReference type="PANTHER" id="PTHR43721">
    <property type="entry name" value="ELONGATION FACTOR TU-RELATED"/>
    <property type="match status" value="1"/>
</dbReference>
<keyword evidence="2" id="KW-0963">Cytoplasm</keyword>
<dbReference type="InterPro" id="IPR000795">
    <property type="entry name" value="T_Tr_GTP-bd_dom"/>
</dbReference>
<dbReference type="AlphaFoldDB" id="A0AAE2VWV3"/>
<dbReference type="GO" id="GO:0001514">
    <property type="term" value="P:selenocysteine incorporation"/>
    <property type="evidence" value="ECO:0007669"/>
    <property type="project" value="InterPro"/>
</dbReference>
<evidence type="ECO:0000256" key="3">
    <source>
        <dbReference type="ARBA" id="ARBA00022741"/>
    </source>
</evidence>
<keyword evidence="3" id="KW-0547">Nucleotide-binding</keyword>
<dbReference type="InterPro" id="IPR004535">
    <property type="entry name" value="Transl_elong_SelB"/>
</dbReference>
<protein>
    <submittedName>
        <fullName evidence="7">Selenocysteine-specific translation elongation factor</fullName>
    </submittedName>
</protein>
<dbReference type="PANTHER" id="PTHR43721:SF22">
    <property type="entry name" value="ELONGATION FACTOR TU, MITOCHONDRIAL"/>
    <property type="match status" value="1"/>
</dbReference>
<dbReference type="Gene3D" id="3.40.50.300">
    <property type="entry name" value="P-loop containing nucleotide triphosphate hydrolases"/>
    <property type="match status" value="1"/>
</dbReference>
<dbReference type="GO" id="GO:0003924">
    <property type="term" value="F:GTPase activity"/>
    <property type="evidence" value="ECO:0007669"/>
    <property type="project" value="InterPro"/>
</dbReference>
<organism evidence="7 8">
    <name type="scientific">Sulfitobacter geojensis</name>
    <dbReference type="NCBI Taxonomy" id="1342299"/>
    <lineage>
        <taxon>Bacteria</taxon>
        <taxon>Pseudomonadati</taxon>
        <taxon>Pseudomonadota</taxon>
        <taxon>Alphaproteobacteria</taxon>
        <taxon>Rhodobacterales</taxon>
        <taxon>Roseobacteraceae</taxon>
        <taxon>Sulfitobacter</taxon>
    </lineage>
</organism>
<dbReference type="InterPro" id="IPR009000">
    <property type="entry name" value="Transl_B-barrel_sf"/>
</dbReference>
<dbReference type="Proteomes" id="UP000732193">
    <property type="component" value="Unassembled WGS sequence"/>
</dbReference>
<gene>
    <name evidence="7" type="primary">selB</name>
    <name evidence="7" type="ORF">JQV55_06790</name>
</gene>
<evidence type="ECO:0000256" key="4">
    <source>
        <dbReference type="ARBA" id="ARBA00022917"/>
    </source>
</evidence>
<evidence type="ECO:0000313" key="7">
    <source>
        <dbReference type="EMBL" id="MBM1713261.1"/>
    </source>
</evidence>
<dbReference type="GO" id="GO:0003723">
    <property type="term" value="F:RNA binding"/>
    <property type="evidence" value="ECO:0007669"/>
    <property type="project" value="InterPro"/>
</dbReference>
<dbReference type="InterPro" id="IPR015191">
    <property type="entry name" value="SelB_WHD4"/>
</dbReference>
<dbReference type="Pfam" id="PF25461">
    <property type="entry name" value="Beta-barrel_SelB"/>
    <property type="match status" value="1"/>
</dbReference>
<comment type="caution">
    <text evidence="7">The sequence shown here is derived from an EMBL/GenBank/DDBJ whole genome shotgun (WGS) entry which is preliminary data.</text>
</comment>
<keyword evidence="4" id="KW-0648">Protein biosynthesis</keyword>
<proteinExistence type="predicted"/>
<dbReference type="Gene3D" id="2.40.30.10">
    <property type="entry name" value="Translation factors"/>
    <property type="match status" value="1"/>
</dbReference>
<comment type="subcellular location">
    <subcellularLocation>
        <location evidence="1">Cytoplasm</location>
    </subcellularLocation>
</comment>
<reference evidence="7 8" key="1">
    <citation type="submission" date="2021-01" db="EMBL/GenBank/DDBJ databases">
        <title>Diatom-associated Roseobacters Show Island Model of Population Structure.</title>
        <authorList>
            <person name="Qu L."/>
            <person name="Feng X."/>
            <person name="Chen Y."/>
            <person name="Li L."/>
            <person name="Wang X."/>
            <person name="Hu Z."/>
            <person name="Wang H."/>
            <person name="Luo H."/>
        </authorList>
    </citation>
    <scope>NUCLEOTIDE SEQUENCE [LARGE SCALE GENOMIC DNA]</scope>
    <source>
        <strain evidence="7 8">TR60-84</strain>
    </source>
</reference>
<dbReference type="GO" id="GO:0005737">
    <property type="term" value="C:cytoplasm"/>
    <property type="evidence" value="ECO:0007669"/>
    <property type="project" value="UniProtKB-SubCell"/>
</dbReference>
<dbReference type="PROSITE" id="PS51722">
    <property type="entry name" value="G_TR_2"/>
    <property type="match status" value="1"/>
</dbReference>
<sequence length="633" mass="66677">MNTCCIVVIGHVDHGKTALVKALTGVETDRLAEEKARGLSIKTGFAHHSYPTGVADFVDAPGHEDFIQAMITGATGARAVLMVISAVEGIAAQTLEHLKIAGLLGINKGVIAVTKSDLLAPDEQAARLANIPQALVRTPLADAPLVMCSAHSGAGIDGLHTQIAALLSDPPKVAAPLHGFLPVDRVFTLEGRGTVVTGTLLGGDLALGDALFLQPTGQPVTLRSLQSRGETRADIQAGERMAANLRGVAVADVPKGAVLCRGEEIKPSSHIDVVIDLPSDTARPLKHMQDLRVFFGTTSAVASLRLFGGGQLGASQTGFAQLRFKTPVVGFAGQHAILRRLSPAETVASAVFLDPQATPVKSRDSARIDVLQATRKGHVKDIAKALSVAGKGICDAKDIARLARLPRDAIARELGSGFTFLTDTEIAPVDGIAAAETQIQSALAAYHAQFPVRPFAPRNVIIPAAMAPVLSQHVQAIMRADGQLRTKNGMLAAFDHDPLARLDQDQRARMTEIETHFHDAGLDATRTPVDENADADLLALLIDAGAVLALQNVALNQTLLLHADTLTAAAETLNRNFPAPQEFTTSAARRALETSRRVIVPVLEHFDSLGITARTGNSRRMTANEVSPPAAQG</sequence>
<dbReference type="SUPFAM" id="SSF50465">
    <property type="entry name" value="EF-Tu/eEF-1alpha/eIF2-gamma C-terminal domain"/>
    <property type="match status" value="1"/>
</dbReference>
<dbReference type="Pfam" id="PF00009">
    <property type="entry name" value="GTP_EFTU"/>
    <property type="match status" value="1"/>
</dbReference>